<dbReference type="Pfam" id="PF18117">
    <property type="entry name" value="EDS1_EP"/>
    <property type="match status" value="1"/>
</dbReference>
<dbReference type="SUPFAM" id="SSF53474">
    <property type="entry name" value="alpha/beta-Hydrolases"/>
    <property type="match status" value="1"/>
</dbReference>
<dbReference type="PANTHER" id="PTHR47090">
    <property type="entry name" value="PROTEIN EDS1-RELATED"/>
    <property type="match status" value="1"/>
</dbReference>
<dbReference type="EMBL" id="SDRB02000747">
    <property type="protein sequence ID" value="THG22637.1"/>
    <property type="molecule type" value="Genomic_DNA"/>
</dbReference>
<comment type="caution">
    <text evidence="9">The sequence shown here is derived from an EMBL/GenBank/DDBJ whole genome shotgun (WGS) entry which is preliminary data.</text>
</comment>
<keyword evidence="10" id="KW-1185">Reference proteome</keyword>
<evidence type="ECO:0000259" key="8">
    <source>
        <dbReference type="Pfam" id="PF18117"/>
    </source>
</evidence>
<organism evidence="9 10">
    <name type="scientific">Camellia sinensis var. sinensis</name>
    <name type="common">China tea</name>
    <dbReference type="NCBI Taxonomy" id="542762"/>
    <lineage>
        <taxon>Eukaryota</taxon>
        <taxon>Viridiplantae</taxon>
        <taxon>Streptophyta</taxon>
        <taxon>Embryophyta</taxon>
        <taxon>Tracheophyta</taxon>
        <taxon>Spermatophyta</taxon>
        <taxon>Magnoliopsida</taxon>
        <taxon>eudicotyledons</taxon>
        <taxon>Gunneridae</taxon>
        <taxon>Pentapetalae</taxon>
        <taxon>asterids</taxon>
        <taxon>Ericales</taxon>
        <taxon>Theaceae</taxon>
        <taxon>Camellia</taxon>
    </lineage>
</organism>
<dbReference type="GO" id="GO:0006629">
    <property type="term" value="P:lipid metabolic process"/>
    <property type="evidence" value="ECO:0007669"/>
    <property type="project" value="InterPro"/>
</dbReference>
<evidence type="ECO:0000259" key="7">
    <source>
        <dbReference type="Pfam" id="PF01764"/>
    </source>
</evidence>
<dbReference type="InterPro" id="IPR002921">
    <property type="entry name" value="Fungal_lipase-type"/>
</dbReference>
<keyword evidence="4" id="KW-0378">Hydrolase</keyword>
<dbReference type="ESTHER" id="camsi-a0a4v3wr80">
    <property type="family name" value="Plant_lipase_EDS1-like"/>
</dbReference>
<dbReference type="GO" id="GO:0016787">
    <property type="term" value="F:hydrolase activity"/>
    <property type="evidence" value="ECO:0007669"/>
    <property type="project" value="UniProtKB-KW"/>
</dbReference>
<gene>
    <name evidence="9" type="ORF">TEA_021751</name>
</gene>
<dbReference type="PANTHER" id="PTHR47090:SF2">
    <property type="entry name" value="PROTEIN EDS1-RELATED"/>
    <property type="match status" value="1"/>
</dbReference>
<sequence length="611" mass="69987">MVGERLGERIKVREELIKKACSLSFKAHKSPGKPYLLEKVRGRALPEVIFVFSGSWSIGDWFSSTSGKAFGETKVDLDLFPSLRNIGNVDEVAAVNEAFFRRFAEILRTSSFKNEVNKAVTDKKQIVFAGHSSGAATAILATLWFLDHNLHVQPNKTQIITPLCITFGSPLLGDRIFPHSLRRENWDNFFIHFITKHDIVPRITLSPPSSIQQDFQKFLNILKTKSPITTHENVSNFFVTVMKNVQSVTSHAACNMMGSTNPLLQTITSFVQLSPYRPFGTYILCSGNGKLVVVENSDAVLQLLFYSCQLKSGQEIEEVGYESLKEHSGYENELEGSLEMQNVVYLDNYLKEVPLSSDASVVGEAATVNAALNDLGLSTRARLCLRAAGELQEQKQRNERKINSNKKEIEEKLKIIQDYQKGCTLRKVGYYDTFKIQKDDRDFHANVRRVELAGLWDEIIEMLKRYELPDEFEGRKEWIELGTKYRRLVEPLDIANYYRHSKNEDTGPYLVKARPKRYRYTQRWREHAERMAQGSSSESCFWAEVEELKSRNKPDEDMGKILELEKDLSAWVERGEIGRDMFLGESTFAKWWRELPEGHKRGSCLAQFMNN</sequence>
<reference evidence="9 10" key="1">
    <citation type="journal article" date="2018" name="Proc. Natl. Acad. Sci. U.S.A.">
        <title>Draft genome sequence of Camellia sinensis var. sinensis provides insights into the evolution of the tea genome and tea quality.</title>
        <authorList>
            <person name="Wei C."/>
            <person name="Yang H."/>
            <person name="Wang S."/>
            <person name="Zhao J."/>
            <person name="Liu C."/>
            <person name="Gao L."/>
            <person name="Xia E."/>
            <person name="Lu Y."/>
            <person name="Tai Y."/>
            <person name="She G."/>
            <person name="Sun J."/>
            <person name="Cao H."/>
            <person name="Tong W."/>
            <person name="Gao Q."/>
            <person name="Li Y."/>
            <person name="Deng W."/>
            <person name="Jiang X."/>
            <person name="Wang W."/>
            <person name="Chen Q."/>
            <person name="Zhang S."/>
            <person name="Li H."/>
            <person name="Wu J."/>
            <person name="Wang P."/>
            <person name="Li P."/>
            <person name="Shi C."/>
            <person name="Zheng F."/>
            <person name="Jian J."/>
            <person name="Huang B."/>
            <person name="Shan D."/>
            <person name="Shi M."/>
            <person name="Fang C."/>
            <person name="Yue Y."/>
            <person name="Li F."/>
            <person name="Li D."/>
            <person name="Wei S."/>
            <person name="Han B."/>
            <person name="Jiang C."/>
            <person name="Yin Y."/>
            <person name="Xia T."/>
            <person name="Zhang Z."/>
            <person name="Bennetzen J.L."/>
            <person name="Zhao S."/>
            <person name="Wan X."/>
        </authorList>
    </citation>
    <scope>NUCLEOTIDE SEQUENCE [LARGE SCALE GENOMIC DNA]</scope>
    <source>
        <strain evidence="10">cv. Shuchazao</strain>
        <tissue evidence="9">Leaf</tissue>
    </source>
</reference>
<dbReference type="GO" id="GO:0006952">
    <property type="term" value="P:defense response"/>
    <property type="evidence" value="ECO:0007669"/>
    <property type="project" value="UniProtKB-KW"/>
</dbReference>
<dbReference type="Pfam" id="PF01764">
    <property type="entry name" value="Lipase_3"/>
    <property type="match status" value="1"/>
</dbReference>
<evidence type="ECO:0000313" key="9">
    <source>
        <dbReference type="EMBL" id="THG22637.1"/>
    </source>
</evidence>
<keyword evidence="6" id="KW-0539">Nucleus</keyword>
<dbReference type="InterPro" id="IPR044214">
    <property type="entry name" value="EDS1-like"/>
</dbReference>
<comment type="subcellular location">
    <subcellularLocation>
        <location evidence="2">Cytoplasm</location>
    </subcellularLocation>
    <subcellularLocation>
        <location evidence="1">Nucleus</location>
    </subcellularLocation>
</comment>
<evidence type="ECO:0000256" key="1">
    <source>
        <dbReference type="ARBA" id="ARBA00004123"/>
    </source>
</evidence>
<dbReference type="GO" id="GO:0005634">
    <property type="term" value="C:nucleus"/>
    <property type="evidence" value="ECO:0007669"/>
    <property type="project" value="UniProtKB-SubCell"/>
</dbReference>
<dbReference type="AlphaFoldDB" id="A0A4V3WR80"/>
<evidence type="ECO:0000313" key="10">
    <source>
        <dbReference type="Proteomes" id="UP000306102"/>
    </source>
</evidence>
<proteinExistence type="predicted"/>
<evidence type="ECO:0008006" key="11">
    <source>
        <dbReference type="Google" id="ProtNLM"/>
    </source>
</evidence>
<dbReference type="InterPro" id="IPR029058">
    <property type="entry name" value="AB_hydrolase_fold"/>
</dbReference>
<dbReference type="GO" id="GO:0005737">
    <property type="term" value="C:cytoplasm"/>
    <property type="evidence" value="ECO:0007669"/>
    <property type="project" value="UniProtKB-SubCell"/>
</dbReference>
<evidence type="ECO:0000256" key="2">
    <source>
        <dbReference type="ARBA" id="ARBA00004496"/>
    </source>
</evidence>
<evidence type="ECO:0000256" key="5">
    <source>
        <dbReference type="ARBA" id="ARBA00022821"/>
    </source>
</evidence>
<keyword evidence="5" id="KW-0611">Plant defense</keyword>
<dbReference type="Gene3D" id="3.40.50.1820">
    <property type="entry name" value="alpha/beta hydrolase"/>
    <property type="match status" value="1"/>
</dbReference>
<evidence type="ECO:0000256" key="6">
    <source>
        <dbReference type="ARBA" id="ARBA00023242"/>
    </source>
</evidence>
<dbReference type="InterPro" id="IPR041266">
    <property type="entry name" value="EDS1_EP"/>
</dbReference>
<keyword evidence="3" id="KW-0963">Cytoplasm</keyword>
<dbReference type="STRING" id="542762.A0A4V3WR80"/>
<feature type="domain" description="EDS1 EP" evidence="8">
    <location>
        <begin position="416"/>
        <end position="608"/>
    </location>
</feature>
<evidence type="ECO:0000256" key="4">
    <source>
        <dbReference type="ARBA" id="ARBA00022801"/>
    </source>
</evidence>
<name>A0A4V3WR80_CAMSN</name>
<evidence type="ECO:0000256" key="3">
    <source>
        <dbReference type="ARBA" id="ARBA00022490"/>
    </source>
</evidence>
<protein>
    <recommendedName>
        <fullName evidence="11">EDS1 EP domain-containing protein</fullName>
    </recommendedName>
</protein>
<dbReference type="Proteomes" id="UP000306102">
    <property type="component" value="Unassembled WGS sequence"/>
</dbReference>
<feature type="domain" description="Fungal lipase-type" evidence="7">
    <location>
        <begin position="51"/>
        <end position="204"/>
    </location>
</feature>
<accession>A0A4V3WR80</accession>